<feature type="region of interest" description="Disordered" evidence="2">
    <location>
        <begin position="1"/>
        <end position="25"/>
    </location>
</feature>
<name>A0ABT4IIL6_9EURY</name>
<dbReference type="Gene3D" id="2.40.50.140">
    <property type="entry name" value="Nucleic acid-binding proteins"/>
    <property type="match status" value="4"/>
</dbReference>
<dbReference type="Pfam" id="PF01336">
    <property type="entry name" value="tRNA_anti-codon"/>
    <property type="match status" value="1"/>
</dbReference>
<evidence type="ECO:0000256" key="2">
    <source>
        <dbReference type="SAM" id="MobiDB-lite"/>
    </source>
</evidence>
<organism evidence="4 5">
    <name type="scientific">Methanocorpusculum petauri</name>
    <dbReference type="NCBI Taxonomy" id="3002863"/>
    <lineage>
        <taxon>Archaea</taxon>
        <taxon>Methanobacteriati</taxon>
        <taxon>Methanobacteriota</taxon>
        <taxon>Stenosarchaea group</taxon>
        <taxon>Methanomicrobia</taxon>
        <taxon>Methanomicrobiales</taxon>
        <taxon>Methanocorpusculaceae</taxon>
        <taxon>Methanocorpusculum</taxon>
    </lineage>
</organism>
<sequence>MDQSQIQQITDRISHKLESKGVSPDRQSITDKLASYINEFGVVAYEAERKVLSDQMRQYDIPEDDSSVTPPSVPEGGVYSLSEIQPGEWVTVEVKVVSLQTPTSPSIAQTGVLADSSGAVRFVVFAKASEIPPLELEQWYRIESAVVDSFREVPSLKLHSGSRVTPIADDRSLMPAPPMHLSDLTPGVAASIQVKFVEEWETRSDRMLQTGLVADTSGKMKFILWKDEGREKLTLGSVYNIFYASVDTFGGRLSLALNSGVWMEDEDTDIPVPVVMPVPKEDLPVTNIRDLSTGYASVRVKFVEEWESRSDRMMQSGLVGDETGRIKFVLWKDDTKEKLVPGQIYLIKNAKVDEYNGRLSLGLNSAEYSAADDGDDIAVQGIAPSAPLPVTSIRDLAVGFASLHVKFVEEWESRSERMLQTGLLGDETGRIKFVLWKDDTKEKLEPGRVYRVTNAKVDEYNGRLSLVLNNAVYEADEPDVDIAVGTALDAYAGTIVQISGGSGLVKRCPVEGCNRVLSRQNFCPIHEIQNDYHYDLRIKAVLDDGHKAYNVLIGRDVTEALTGMTMDQAIDLASESPLGLEEVQAQFTEKVCGRYVRCFGNDFEGRILVKSAEFIHPDPSATAELMNRAGASLGGEEQ</sequence>
<keyword evidence="5" id="KW-1185">Reference proteome</keyword>
<dbReference type="PANTHER" id="PTHR13356">
    <property type="entry name" value="OB FOLD NUCLEIC ACID BINDING PROTEIN-RELATED"/>
    <property type="match status" value="1"/>
</dbReference>
<dbReference type="SUPFAM" id="SSF50249">
    <property type="entry name" value="Nucleic acid-binding proteins"/>
    <property type="match status" value="5"/>
</dbReference>
<feature type="domain" description="OB" evidence="3">
    <location>
        <begin position="414"/>
        <end position="469"/>
    </location>
</feature>
<dbReference type="EMBL" id="JAPTGB010000022">
    <property type="protein sequence ID" value="MCZ0861391.1"/>
    <property type="molecule type" value="Genomic_DNA"/>
</dbReference>
<evidence type="ECO:0000256" key="1">
    <source>
        <dbReference type="ARBA" id="ARBA00023125"/>
    </source>
</evidence>
<dbReference type="RefSeq" id="WP_268925579.1">
    <property type="nucleotide sequence ID" value="NZ_JAPTGB010000022.1"/>
</dbReference>
<evidence type="ECO:0000259" key="3">
    <source>
        <dbReference type="Pfam" id="PF01336"/>
    </source>
</evidence>
<dbReference type="InterPro" id="IPR051231">
    <property type="entry name" value="SOSS-B"/>
</dbReference>
<comment type="caution">
    <text evidence="4">The sequence shown here is derived from an EMBL/GenBank/DDBJ whole genome shotgun (WGS) entry which is preliminary data.</text>
</comment>
<protein>
    <submittedName>
        <fullName evidence="4">OB-fold nucleic acid binding domain-containing protein</fullName>
    </submittedName>
</protein>
<dbReference type="Proteomes" id="UP001141422">
    <property type="component" value="Unassembled WGS sequence"/>
</dbReference>
<dbReference type="CDD" id="cd04491">
    <property type="entry name" value="SoSSB_OBF"/>
    <property type="match status" value="4"/>
</dbReference>
<accession>A0ABT4IIL6</accession>
<gene>
    <name evidence="4" type="ORF">O0S10_09190</name>
</gene>
<feature type="compositionally biased region" description="Polar residues" evidence="2">
    <location>
        <begin position="1"/>
        <end position="11"/>
    </location>
</feature>
<dbReference type="InterPro" id="IPR012340">
    <property type="entry name" value="NA-bd_OB-fold"/>
</dbReference>
<reference evidence="4" key="1">
    <citation type="submission" date="2022-12" db="EMBL/GenBank/DDBJ databases">
        <title>Isolation and characterisation of novel Methanocorpusculum spp. from native Australian herbivores indicates the genus is ancestrally host-associated.</title>
        <authorList>
            <person name="Volmer J.G."/>
            <person name="Soo R.M."/>
            <person name="Evans P.N."/>
            <person name="Hoedt E.C."/>
            <person name="Astorga Alsina A.L."/>
            <person name="Woodcroft B.J."/>
            <person name="Tyson G.W."/>
            <person name="Hugenholtz P."/>
            <person name="Morrison M."/>
        </authorList>
    </citation>
    <scope>NUCLEOTIDE SEQUENCE</scope>
    <source>
        <strain evidence="4">MG</strain>
    </source>
</reference>
<evidence type="ECO:0000313" key="4">
    <source>
        <dbReference type="EMBL" id="MCZ0861391.1"/>
    </source>
</evidence>
<dbReference type="InterPro" id="IPR004365">
    <property type="entry name" value="NA-bd_OB_tRNA"/>
</dbReference>
<keyword evidence="1" id="KW-0238">DNA-binding</keyword>
<dbReference type="PANTHER" id="PTHR13356:SF8">
    <property type="entry name" value="REPLICATION PROTEIN A"/>
    <property type="match status" value="1"/>
</dbReference>
<proteinExistence type="predicted"/>
<evidence type="ECO:0000313" key="5">
    <source>
        <dbReference type="Proteomes" id="UP001141422"/>
    </source>
</evidence>